<keyword evidence="1" id="KW-0812">Transmembrane</keyword>
<evidence type="ECO:0000256" key="1">
    <source>
        <dbReference type="SAM" id="Phobius"/>
    </source>
</evidence>
<sequence>MDNQELLQHVAVLTGQQALLDGQVALLLVRRRRRGRNRRQSRSCWVRPWLSAERRLQFGHYDRLMAKLRMEDQQSFLNLLRMPP</sequence>
<feature type="transmembrane region" description="Helical" evidence="1">
    <location>
        <begin position="6"/>
        <end position="29"/>
    </location>
</feature>
<keyword evidence="3" id="KW-1185">Reference proteome</keyword>
<reference evidence="2" key="2">
    <citation type="submission" date="2020-11" db="EMBL/GenBank/DDBJ databases">
        <authorList>
            <person name="McCartney M.A."/>
            <person name="Auch B."/>
            <person name="Kono T."/>
            <person name="Mallez S."/>
            <person name="Becker A."/>
            <person name="Gohl D.M."/>
            <person name="Silverstein K.A.T."/>
            <person name="Koren S."/>
            <person name="Bechman K.B."/>
            <person name="Herman A."/>
            <person name="Abrahante J.E."/>
            <person name="Garbe J."/>
        </authorList>
    </citation>
    <scope>NUCLEOTIDE SEQUENCE</scope>
    <source>
        <strain evidence="2">Duluth1</strain>
        <tissue evidence="2">Whole animal</tissue>
    </source>
</reference>
<dbReference type="AlphaFoldDB" id="A0A9D4R5B7"/>
<evidence type="ECO:0000313" key="2">
    <source>
        <dbReference type="EMBL" id="KAH3854492.1"/>
    </source>
</evidence>
<proteinExistence type="predicted"/>
<keyword evidence="1" id="KW-0472">Membrane</keyword>
<organism evidence="2 3">
    <name type="scientific">Dreissena polymorpha</name>
    <name type="common">Zebra mussel</name>
    <name type="synonym">Mytilus polymorpha</name>
    <dbReference type="NCBI Taxonomy" id="45954"/>
    <lineage>
        <taxon>Eukaryota</taxon>
        <taxon>Metazoa</taxon>
        <taxon>Spiralia</taxon>
        <taxon>Lophotrochozoa</taxon>
        <taxon>Mollusca</taxon>
        <taxon>Bivalvia</taxon>
        <taxon>Autobranchia</taxon>
        <taxon>Heteroconchia</taxon>
        <taxon>Euheterodonta</taxon>
        <taxon>Imparidentia</taxon>
        <taxon>Neoheterodontei</taxon>
        <taxon>Myida</taxon>
        <taxon>Dreissenoidea</taxon>
        <taxon>Dreissenidae</taxon>
        <taxon>Dreissena</taxon>
    </lineage>
</organism>
<accession>A0A9D4R5B7</accession>
<name>A0A9D4R5B7_DREPO</name>
<keyword evidence="1" id="KW-1133">Transmembrane helix</keyword>
<dbReference type="EMBL" id="JAIWYP010000003">
    <property type="protein sequence ID" value="KAH3854492.1"/>
    <property type="molecule type" value="Genomic_DNA"/>
</dbReference>
<reference evidence="2" key="1">
    <citation type="journal article" date="2019" name="bioRxiv">
        <title>The Genome of the Zebra Mussel, Dreissena polymorpha: A Resource for Invasive Species Research.</title>
        <authorList>
            <person name="McCartney M.A."/>
            <person name="Auch B."/>
            <person name="Kono T."/>
            <person name="Mallez S."/>
            <person name="Zhang Y."/>
            <person name="Obille A."/>
            <person name="Becker A."/>
            <person name="Abrahante J.E."/>
            <person name="Garbe J."/>
            <person name="Badalamenti J.P."/>
            <person name="Herman A."/>
            <person name="Mangelson H."/>
            <person name="Liachko I."/>
            <person name="Sullivan S."/>
            <person name="Sone E.D."/>
            <person name="Koren S."/>
            <person name="Silverstein K.A.T."/>
            <person name="Beckman K.B."/>
            <person name="Gohl D.M."/>
        </authorList>
    </citation>
    <scope>NUCLEOTIDE SEQUENCE</scope>
    <source>
        <strain evidence="2">Duluth1</strain>
        <tissue evidence="2">Whole animal</tissue>
    </source>
</reference>
<gene>
    <name evidence="2" type="ORF">DPMN_097035</name>
</gene>
<comment type="caution">
    <text evidence="2">The sequence shown here is derived from an EMBL/GenBank/DDBJ whole genome shotgun (WGS) entry which is preliminary data.</text>
</comment>
<dbReference type="Proteomes" id="UP000828390">
    <property type="component" value="Unassembled WGS sequence"/>
</dbReference>
<evidence type="ECO:0000313" key="3">
    <source>
        <dbReference type="Proteomes" id="UP000828390"/>
    </source>
</evidence>
<protein>
    <submittedName>
        <fullName evidence="2">Uncharacterized protein</fullName>
    </submittedName>
</protein>